<sequence length="49" mass="5354">MEDVEHDELISRLRVIEGQPLAERADAYAALHEELARVLDSGPATPPTA</sequence>
<reference evidence="1" key="1">
    <citation type="submission" date="2022-01" db="EMBL/GenBank/DDBJ databases">
        <title>Microbacterium eymi and Microbacterium rhizovicinus sp. nov., isolated from the rhizospheric soil of Elymus tsukushiensis, a plant native to the Dokdo Islands, Republic of Korea.</title>
        <authorList>
            <person name="Hwang Y.J."/>
        </authorList>
    </citation>
    <scope>NUCLEOTIDE SEQUENCE</scope>
    <source>
        <strain evidence="1">KUDC0405</strain>
    </source>
</reference>
<dbReference type="EMBL" id="CP091139">
    <property type="protein sequence ID" value="UUT35121.1"/>
    <property type="molecule type" value="Genomic_DNA"/>
</dbReference>
<keyword evidence="2" id="KW-1185">Reference proteome</keyword>
<dbReference type="Proteomes" id="UP001054811">
    <property type="component" value="Chromosome"/>
</dbReference>
<organism evidence="1 2">
    <name type="scientific">Microbacterium elymi</name>
    <dbReference type="NCBI Taxonomy" id="2909587"/>
    <lineage>
        <taxon>Bacteria</taxon>
        <taxon>Bacillati</taxon>
        <taxon>Actinomycetota</taxon>
        <taxon>Actinomycetes</taxon>
        <taxon>Micrococcales</taxon>
        <taxon>Microbacteriaceae</taxon>
        <taxon>Microbacterium</taxon>
    </lineage>
</organism>
<protein>
    <recommendedName>
        <fullName evidence="3">Anti-sigma factor</fullName>
    </recommendedName>
</protein>
<evidence type="ECO:0000313" key="1">
    <source>
        <dbReference type="EMBL" id="UUT35121.1"/>
    </source>
</evidence>
<evidence type="ECO:0000313" key="2">
    <source>
        <dbReference type="Proteomes" id="UP001054811"/>
    </source>
</evidence>
<gene>
    <name evidence="1" type="ORF">L2X98_33235</name>
</gene>
<dbReference type="RefSeq" id="WP_259611671.1">
    <property type="nucleotide sequence ID" value="NZ_CP091139.2"/>
</dbReference>
<evidence type="ECO:0008006" key="3">
    <source>
        <dbReference type="Google" id="ProtNLM"/>
    </source>
</evidence>
<proteinExistence type="predicted"/>
<name>A0ABY5NJ02_9MICO</name>
<accession>A0ABY5NJ02</accession>